<dbReference type="KEGG" id="pbas:SMSP2_01220"/>
<organism evidence="5 6">
    <name type="scientific">Limihaloglobus sulfuriphilus</name>
    <dbReference type="NCBI Taxonomy" id="1851148"/>
    <lineage>
        <taxon>Bacteria</taxon>
        <taxon>Pseudomonadati</taxon>
        <taxon>Planctomycetota</taxon>
        <taxon>Phycisphaerae</taxon>
        <taxon>Sedimentisphaerales</taxon>
        <taxon>Sedimentisphaeraceae</taxon>
        <taxon>Limihaloglobus</taxon>
    </lineage>
</organism>
<keyword evidence="3" id="KW-0472">Membrane</keyword>
<evidence type="ECO:0000259" key="4">
    <source>
        <dbReference type="Pfam" id="PF14238"/>
    </source>
</evidence>
<keyword evidence="3" id="KW-1133">Transmembrane helix</keyword>
<feature type="region of interest" description="Disordered" evidence="2">
    <location>
        <begin position="337"/>
        <end position="376"/>
    </location>
</feature>
<dbReference type="RefSeq" id="WP_146683092.1">
    <property type="nucleotide sequence ID" value="NZ_CP019646.1"/>
</dbReference>
<dbReference type="Proteomes" id="UP000188181">
    <property type="component" value="Chromosome"/>
</dbReference>
<dbReference type="InterPro" id="IPR025641">
    <property type="entry name" value="DUF4340"/>
</dbReference>
<evidence type="ECO:0000256" key="1">
    <source>
        <dbReference type="SAM" id="Coils"/>
    </source>
</evidence>
<name>A0A1Q2ME90_9BACT</name>
<gene>
    <name evidence="5" type="ORF">SMSP2_01220</name>
</gene>
<evidence type="ECO:0000256" key="3">
    <source>
        <dbReference type="SAM" id="Phobius"/>
    </source>
</evidence>
<reference evidence="6" key="1">
    <citation type="submission" date="2017-02" db="EMBL/GenBank/DDBJ databases">
        <title>Comparative genomics and description of representatives of a novel lineage of planctomycetes thriving in anoxic sediments.</title>
        <authorList>
            <person name="Spring S."/>
            <person name="Bunk B."/>
            <person name="Sproer C."/>
        </authorList>
    </citation>
    <scope>NUCLEOTIDE SEQUENCE [LARGE SCALE GENOMIC DNA]</scope>
    <source>
        <strain evidence="6">SM-Chi-D1</strain>
    </source>
</reference>
<protein>
    <recommendedName>
        <fullName evidence="4">DUF4340 domain-containing protein</fullName>
    </recommendedName>
</protein>
<keyword evidence="1" id="KW-0175">Coiled coil</keyword>
<feature type="transmembrane region" description="Helical" evidence="3">
    <location>
        <begin position="6"/>
        <end position="27"/>
    </location>
</feature>
<evidence type="ECO:0000313" key="5">
    <source>
        <dbReference type="EMBL" id="AQQ70858.1"/>
    </source>
</evidence>
<dbReference type="Pfam" id="PF14238">
    <property type="entry name" value="DUF4340"/>
    <property type="match status" value="1"/>
</dbReference>
<accession>A0A1Q2ME90</accession>
<feature type="coiled-coil region" evidence="1">
    <location>
        <begin position="285"/>
        <end position="312"/>
    </location>
</feature>
<evidence type="ECO:0000256" key="2">
    <source>
        <dbReference type="SAM" id="MobiDB-lite"/>
    </source>
</evidence>
<dbReference type="AlphaFoldDB" id="A0A1Q2ME90"/>
<keyword evidence="3" id="KW-0812">Transmembrane</keyword>
<feature type="domain" description="DUF4340" evidence="4">
    <location>
        <begin position="71"/>
        <end position="250"/>
    </location>
</feature>
<dbReference type="EMBL" id="CP019646">
    <property type="protein sequence ID" value="AQQ70858.1"/>
    <property type="molecule type" value="Genomic_DNA"/>
</dbReference>
<keyword evidence="6" id="KW-1185">Reference proteome</keyword>
<dbReference type="STRING" id="1851148.SMSP2_01220"/>
<evidence type="ECO:0000313" key="6">
    <source>
        <dbReference type="Proteomes" id="UP000188181"/>
    </source>
</evidence>
<sequence precursor="true">MTDKKLTTLGIIAVVMVVLAVIVSQAVKKRPAPSGSVDYLIQGLNPESINKISIKSADDELVIQKSQGKFVIPSKSSYPAKVSAVNTLITDLMDIRVKEQVTDNQDNYADLEVTEETAANTVKLLGNEDSVITGISIGKSADGGGVYVKMLDDANVYLTQSRPWIRTSATDYMDTQLADVKKDDIEYVQVKSADGSYRITNAGGGPELSDVPEGRKAKQSELNSILGALSYLSFSDVAAAADKSDLKFDSAFVCRLKDTTVYTFDIAKDGEDTYLKVKAEFTGDTQIMKERREESEEELKEKEAKLLAIENAQNYAARHKGWVYKIESYSAEKLIKPYDSLLEEPEPETEDKAEAEAGEPESAPEKNESKPVSQEE</sequence>
<dbReference type="OrthoDB" id="255395at2"/>
<proteinExistence type="predicted"/>